<dbReference type="Proteomes" id="UP000499080">
    <property type="component" value="Unassembled WGS sequence"/>
</dbReference>
<comment type="caution">
    <text evidence="1">The sequence shown here is derived from an EMBL/GenBank/DDBJ whole genome shotgun (WGS) entry which is preliminary data.</text>
</comment>
<gene>
    <name evidence="1" type="ORF">AVEN_164786_1</name>
</gene>
<reference evidence="1 2" key="1">
    <citation type="journal article" date="2019" name="Sci. Rep.">
        <title>Orb-weaving spider Araneus ventricosus genome elucidates the spidroin gene catalogue.</title>
        <authorList>
            <person name="Kono N."/>
            <person name="Nakamura H."/>
            <person name="Ohtoshi R."/>
            <person name="Moran D.A.P."/>
            <person name="Shinohara A."/>
            <person name="Yoshida Y."/>
            <person name="Fujiwara M."/>
            <person name="Mori M."/>
            <person name="Tomita M."/>
            <person name="Arakawa K."/>
        </authorList>
    </citation>
    <scope>NUCLEOTIDE SEQUENCE [LARGE SCALE GENOMIC DNA]</scope>
</reference>
<dbReference type="GO" id="GO:0003676">
    <property type="term" value="F:nucleic acid binding"/>
    <property type="evidence" value="ECO:0007669"/>
    <property type="project" value="InterPro"/>
</dbReference>
<keyword evidence="2" id="KW-1185">Reference proteome</keyword>
<dbReference type="InterPro" id="IPR036397">
    <property type="entry name" value="RNaseH_sf"/>
</dbReference>
<dbReference type="EMBL" id="BGPR01000408">
    <property type="protein sequence ID" value="GBM18672.1"/>
    <property type="molecule type" value="Genomic_DNA"/>
</dbReference>
<evidence type="ECO:0000313" key="1">
    <source>
        <dbReference type="EMBL" id="GBM18672.1"/>
    </source>
</evidence>
<dbReference type="AlphaFoldDB" id="A0A4Y2DPC7"/>
<proteinExistence type="predicted"/>
<evidence type="ECO:0000313" key="2">
    <source>
        <dbReference type="Proteomes" id="UP000499080"/>
    </source>
</evidence>
<protein>
    <submittedName>
        <fullName evidence="1">Uncharacterized protein</fullName>
    </submittedName>
</protein>
<name>A0A4Y2DPC7_ARAVE</name>
<dbReference type="Gene3D" id="3.30.420.10">
    <property type="entry name" value="Ribonuclease H-like superfamily/Ribonuclease H"/>
    <property type="match status" value="1"/>
</dbReference>
<sequence>MYANCQQGILQAGGGSVIVWAVFTWNELDPLVKLNQSMTGNCHAQLLGNYLQPFMDLIYPNNDGIPRMTLSHVTEPISFEEHSEQFQRMVWPPKSPDINSI</sequence>
<organism evidence="1 2">
    <name type="scientific">Araneus ventricosus</name>
    <name type="common">Orbweaver spider</name>
    <name type="synonym">Epeira ventricosa</name>
    <dbReference type="NCBI Taxonomy" id="182803"/>
    <lineage>
        <taxon>Eukaryota</taxon>
        <taxon>Metazoa</taxon>
        <taxon>Ecdysozoa</taxon>
        <taxon>Arthropoda</taxon>
        <taxon>Chelicerata</taxon>
        <taxon>Arachnida</taxon>
        <taxon>Araneae</taxon>
        <taxon>Araneomorphae</taxon>
        <taxon>Entelegynae</taxon>
        <taxon>Araneoidea</taxon>
        <taxon>Araneidae</taxon>
        <taxon>Araneus</taxon>
    </lineage>
</organism>
<accession>A0A4Y2DPC7</accession>
<dbReference type="OrthoDB" id="6435879at2759"/>